<dbReference type="Gene3D" id="1.25.40.10">
    <property type="entry name" value="Tetratricopeptide repeat domain"/>
    <property type="match status" value="1"/>
</dbReference>
<name>A0A1J5S089_9ZZZZ</name>
<protein>
    <submittedName>
        <fullName evidence="12">Putative protoheme IX biogenesis protein</fullName>
    </submittedName>
</protein>
<sequence>MKGILWLLGLFAAAVGVTLVARNPGYVQLVYPPYRVEISLTLFVFALLAVFVLGYLLVRLTVAAMQLPVYVRAFREERIASKGRAAMMESLKAYFEGRFAAAEKAAVRAMELGEKSGLNSIVAARAAHELREFDRRDAYLASGEGKTVGESTMRLIAKTEFMLDQKQPQSALNSLKELNDTGMHKHIGALSLELKAQQLAHNWDAVLDVMAQLEKRNAIDKVVATQLRQQAWLEKLRSQGTEITILRTIWKSIPAEFRHRAKIAAAAAEAFNRLGDCKSAQQLLTDSLNAQWDSELVALFGECRNDNNIAQIEQAERWLKQHTDDAGLLLALGKLCMHQQLWGKAQSYLDASLSLESSREAYSALGRLAEMLGKHEEAIAYFQKAT</sequence>
<evidence type="ECO:0000256" key="10">
    <source>
        <dbReference type="SAM" id="Phobius"/>
    </source>
</evidence>
<keyword evidence="5" id="KW-0997">Cell inner membrane</keyword>
<dbReference type="InterPro" id="IPR011990">
    <property type="entry name" value="TPR-like_helical_dom_sf"/>
</dbReference>
<comment type="function">
    <text evidence="1">Involved in a late step of protoheme IX synthesis.</text>
</comment>
<dbReference type="PROSITE" id="PS50293">
    <property type="entry name" value="TPR_REGION"/>
    <property type="match status" value="1"/>
</dbReference>
<evidence type="ECO:0000256" key="6">
    <source>
        <dbReference type="ARBA" id="ARBA00022692"/>
    </source>
</evidence>
<dbReference type="SUPFAM" id="SSF48452">
    <property type="entry name" value="TPR-like"/>
    <property type="match status" value="1"/>
</dbReference>
<evidence type="ECO:0000256" key="5">
    <source>
        <dbReference type="ARBA" id="ARBA00022519"/>
    </source>
</evidence>
<dbReference type="UniPathway" id="UPA00252"/>
<proteinExistence type="predicted"/>
<gene>
    <name evidence="12" type="ORF">GALL_164610</name>
</gene>
<keyword evidence="8 10" id="KW-0472">Membrane</keyword>
<evidence type="ECO:0000313" key="12">
    <source>
        <dbReference type="EMBL" id="OIR01371.1"/>
    </source>
</evidence>
<dbReference type="GO" id="GO:0006779">
    <property type="term" value="P:porphyrin-containing compound biosynthetic process"/>
    <property type="evidence" value="ECO:0007669"/>
    <property type="project" value="UniProtKB-KW"/>
</dbReference>
<dbReference type="Pfam" id="PF07219">
    <property type="entry name" value="HemY_N"/>
    <property type="match status" value="1"/>
</dbReference>
<dbReference type="GO" id="GO:0005886">
    <property type="term" value="C:plasma membrane"/>
    <property type="evidence" value="ECO:0007669"/>
    <property type="project" value="UniProtKB-SubCell"/>
</dbReference>
<evidence type="ECO:0000256" key="4">
    <source>
        <dbReference type="ARBA" id="ARBA00022475"/>
    </source>
</evidence>
<keyword evidence="7 10" id="KW-1133">Transmembrane helix</keyword>
<keyword evidence="9" id="KW-0627">Porphyrin biosynthesis</keyword>
<comment type="pathway">
    <text evidence="3">Porphyrin-containing compound metabolism; protoheme biosynthesis.</text>
</comment>
<organism evidence="12">
    <name type="scientific">mine drainage metagenome</name>
    <dbReference type="NCBI Taxonomy" id="410659"/>
    <lineage>
        <taxon>unclassified sequences</taxon>
        <taxon>metagenomes</taxon>
        <taxon>ecological metagenomes</taxon>
    </lineage>
</organism>
<dbReference type="GO" id="GO:0042168">
    <property type="term" value="P:heme metabolic process"/>
    <property type="evidence" value="ECO:0007669"/>
    <property type="project" value="InterPro"/>
</dbReference>
<evidence type="ECO:0000256" key="1">
    <source>
        <dbReference type="ARBA" id="ARBA00002962"/>
    </source>
</evidence>
<evidence type="ECO:0000256" key="3">
    <source>
        <dbReference type="ARBA" id="ARBA00004744"/>
    </source>
</evidence>
<comment type="subcellular location">
    <subcellularLocation>
        <location evidence="2">Cell inner membrane</location>
        <topology evidence="2">Multi-pass membrane protein</topology>
    </subcellularLocation>
</comment>
<dbReference type="AlphaFoldDB" id="A0A1J5S089"/>
<reference evidence="12" key="1">
    <citation type="submission" date="2016-10" db="EMBL/GenBank/DDBJ databases">
        <title>Sequence of Gallionella enrichment culture.</title>
        <authorList>
            <person name="Poehlein A."/>
            <person name="Muehling M."/>
            <person name="Daniel R."/>
        </authorList>
    </citation>
    <scope>NUCLEOTIDE SEQUENCE</scope>
</reference>
<dbReference type="InterPro" id="IPR005254">
    <property type="entry name" value="Heme_biosyn_assoc_TPR_pro"/>
</dbReference>
<evidence type="ECO:0000256" key="9">
    <source>
        <dbReference type="ARBA" id="ARBA00023244"/>
    </source>
</evidence>
<evidence type="ECO:0000256" key="8">
    <source>
        <dbReference type="ARBA" id="ARBA00023136"/>
    </source>
</evidence>
<evidence type="ECO:0000256" key="2">
    <source>
        <dbReference type="ARBA" id="ARBA00004429"/>
    </source>
</evidence>
<dbReference type="InterPro" id="IPR010817">
    <property type="entry name" value="HemY_N"/>
</dbReference>
<evidence type="ECO:0000259" key="11">
    <source>
        <dbReference type="Pfam" id="PF07219"/>
    </source>
</evidence>
<keyword evidence="4" id="KW-1003">Cell membrane</keyword>
<accession>A0A1J5S089</accession>
<feature type="domain" description="HemY N-terminal" evidence="11">
    <location>
        <begin position="25"/>
        <end position="129"/>
    </location>
</feature>
<evidence type="ECO:0000256" key="7">
    <source>
        <dbReference type="ARBA" id="ARBA00022989"/>
    </source>
</evidence>
<dbReference type="NCBIfam" id="TIGR00540">
    <property type="entry name" value="TPR_hemY_coli"/>
    <property type="match status" value="1"/>
</dbReference>
<comment type="caution">
    <text evidence="12">The sequence shown here is derived from an EMBL/GenBank/DDBJ whole genome shotgun (WGS) entry which is preliminary data.</text>
</comment>
<feature type="transmembrane region" description="Helical" evidence="10">
    <location>
        <begin position="38"/>
        <end position="58"/>
    </location>
</feature>
<dbReference type="EMBL" id="MLJW01000084">
    <property type="protein sequence ID" value="OIR01371.1"/>
    <property type="molecule type" value="Genomic_DNA"/>
</dbReference>
<keyword evidence="6 10" id="KW-0812">Transmembrane</keyword>